<organism evidence="1 2">
    <name type="scientific">Trema orientale</name>
    <name type="common">Charcoal tree</name>
    <name type="synonym">Celtis orientalis</name>
    <dbReference type="NCBI Taxonomy" id="63057"/>
    <lineage>
        <taxon>Eukaryota</taxon>
        <taxon>Viridiplantae</taxon>
        <taxon>Streptophyta</taxon>
        <taxon>Embryophyta</taxon>
        <taxon>Tracheophyta</taxon>
        <taxon>Spermatophyta</taxon>
        <taxon>Magnoliopsida</taxon>
        <taxon>eudicotyledons</taxon>
        <taxon>Gunneridae</taxon>
        <taxon>Pentapetalae</taxon>
        <taxon>rosids</taxon>
        <taxon>fabids</taxon>
        <taxon>Rosales</taxon>
        <taxon>Cannabaceae</taxon>
        <taxon>Trema</taxon>
    </lineage>
</organism>
<name>A0A2P5EGU1_TREOI</name>
<reference evidence="2" key="1">
    <citation type="submission" date="2016-06" db="EMBL/GenBank/DDBJ databases">
        <title>Parallel loss of symbiosis genes in relatives of nitrogen-fixing non-legume Parasponia.</title>
        <authorList>
            <person name="Van Velzen R."/>
            <person name="Holmer R."/>
            <person name="Bu F."/>
            <person name="Rutten L."/>
            <person name="Van Zeijl A."/>
            <person name="Liu W."/>
            <person name="Santuari L."/>
            <person name="Cao Q."/>
            <person name="Sharma T."/>
            <person name="Shen D."/>
            <person name="Roswanjaya Y."/>
            <person name="Wardhani T."/>
            <person name="Kalhor M.S."/>
            <person name="Jansen J."/>
            <person name="Van den Hoogen J."/>
            <person name="Gungor B."/>
            <person name="Hartog M."/>
            <person name="Hontelez J."/>
            <person name="Verver J."/>
            <person name="Yang W.-C."/>
            <person name="Schijlen E."/>
            <person name="Repin R."/>
            <person name="Schilthuizen M."/>
            <person name="Schranz E."/>
            <person name="Heidstra R."/>
            <person name="Miyata K."/>
            <person name="Fedorova E."/>
            <person name="Kohlen W."/>
            <person name="Bisseling T."/>
            <person name="Smit S."/>
            <person name="Geurts R."/>
        </authorList>
    </citation>
    <scope>NUCLEOTIDE SEQUENCE [LARGE SCALE GENOMIC DNA]</scope>
    <source>
        <strain evidence="2">cv. RG33-2</strain>
    </source>
</reference>
<accession>A0A2P5EGU1</accession>
<comment type="caution">
    <text evidence="1">The sequence shown here is derived from an EMBL/GenBank/DDBJ whole genome shotgun (WGS) entry which is preliminary data.</text>
</comment>
<keyword evidence="2" id="KW-1185">Reference proteome</keyword>
<sequence length="155" mass="16820">MIIISLGFLTKSVLVVMHPNLEHVTLDPSLVTELLDQFLILLLNPPSQPLRQPQHPLLLLLAKLGPKPLLIRRPGPESIPTSASSASTSTARVRDVLLVLAAVAPGSAAGRRGQSQRPMVRRHVEVPGGRTVVRREWRVRVVGHEGATVGRLGSR</sequence>
<evidence type="ECO:0000313" key="1">
    <source>
        <dbReference type="EMBL" id="PON84777.1"/>
    </source>
</evidence>
<protein>
    <submittedName>
        <fullName evidence="1">Uncharacterized protein</fullName>
    </submittedName>
</protein>
<dbReference type="OrthoDB" id="10605170at2759"/>
<dbReference type="AlphaFoldDB" id="A0A2P5EGU1"/>
<evidence type="ECO:0000313" key="2">
    <source>
        <dbReference type="Proteomes" id="UP000237000"/>
    </source>
</evidence>
<proteinExistence type="predicted"/>
<dbReference type="Proteomes" id="UP000237000">
    <property type="component" value="Unassembled WGS sequence"/>
</dbReference>
<gene>
    <name evidence="1" type="ORF">TorRG33x02_194810</name>
</gene>
<dbReference type="EMBL" id="JXTC01000157">
    <property type="protein sequence ID" value="PON84777.1"/>
    <property type="molecule type" value="Genomic_DNA"/>
</dbReference>
<dbReference type="InParanoid" id="A0A2P5EGU1"/>